<reference evidence="9 10" key="2">
    <citation type="submission" date="2018-11" db="EMBL/GenBank/DDBJ databases">
        <authorList>
            <consortium name="Pathogen Informatics"/>
        </authorList>
    </citation>
    <scope>NUCLEOTIDE SEQUENCE [LARGE SCALE GENOMIC DNA]</scope>
</reference>
<dbReference type="GO" id="GO:0005829">
    <property type="term" value="C:cytosol"/>
    <property type="evidence" value="ECO:0007669"/>
    <property type="project" value="TreeGrafter"/>
</dbReference>
<keyword evidence="4" id="KW-0521">NADP</keyword>
<feature type="domain" description="Tetrahydrofolate dehydrogenase/cyclohydrolase catalytic" evidence="7">
    <location>
        <begin position="5"/>
        <end position="120"/>
    </location>
</feature>
<evidence type="ECO:0000256" key="6">
    <source>
        <dbReference type="ARBA" id="ARBA00023268"/>
    </source>
</evidence>
<keyword evidence="6" id="KW-0511">Multifunctional enzyme</keyword>
<dbReference type="InterPro" id="IPR020631">
    <property type="entry name" value="THF_DH/CycHdrlase_NAD-bd_dom"/>
</dbReference>
<dbReference type="InterPro" id="IPR000672">
    <property type="entry name" value="THF_DH/CycHdrlase"/>
</dbReference>
<evidence type="ECO:0000313" key="11">
    <source>
        <dbReference type="WBParaSite" id="GPUH_0000124301-mRNA-1"/>
    </source>
</evidence>
<reference evidence="11" key="1">
    <citation type="submission" date="2016-06" db="UniProtKB">
        <authorList>
            <consortium name="WormBaseParasite"/>
        </authorList>
    </citation>
    <scope>IDENTIFICATION</scope>
</reference>
<gene>
    <name evidence="9" type="ORF">GPUH_LOCUS1243</name>
</gene>
<dbReference type="OrthoDB" id="1845775at2759"/>
<dbReference type="Pfam" id="PF00763">
    <property type="entry name" value="THF_DHG_CYH"/>
    <property type="match status" value="1"/>
</dbReference>
<keyword evidence="5" id="KW-0560">Oxidoreductase</keyword>
<sequence>MPDIIDVEKLAATYFADVSSKLRQLNKSSSENIVPTLAIVRTGKVKYEDIALVDHLEQAKEFGFDIRLITLNGTSHNDVENVIEELSDDYSIDGIVLQVGMEETKNMQEIFENITPCKDVAGVTSANVANVLEGKSTNSVLPCVPSSCMQIIHQFTGNPSYLKGKRALVLMKCKTFGNQMAALLVQNQCITTIYQPSTDDVQEMCGQADVLIVNVQNANFIKGHGFYVFLL</sequence>
<accession>A0A183CXQ2</accession>
<dbReference type="GO" id="GO:0004477">
    <property type="term" value="F:methenyltetrahydrofolate cyclohydrolase activity"/>
    <property type="evidence" value="ECO:0007669"/>
    <property type="project" value="TreeGrafter"/>
</dbReference>
<organism evidence="11">
    <name type="scientific">Gongylonema pulchrum</name>
    <dbReference type="NCBI Taxonomy" id="637853"/>
    <lineage>
        <taxon>Eukaryota</taxon>
        <taxon>Metazoa</taxon>
        <taxon>Ecdysozoa</taxon>
        <taxon>Nematoda</taxon>
        <taxon>Chromadorea</taxon>
        <taxon>Rhabditida</taxon>
        <taxon>Spirurina</taxon>
        <taxon>Spiruromorpha</taxon>
        <taxon>Spiruroidea</taxon>
        <taxon>Gongylonematidae</taxon>
        <taxon>Gongylonema</taxon>
    </lineage>
</organism>
<dbReference type="AlphaFoldDB" id="A0A183CXQ2"/>
<evidence type="ECO:0000313" key="9">
    <source>
        <dbReference type="EMBL" id="VDK29663.1"/>
    </source>
</evidence>
<keyword evidence="2" id="KW-0554">One-carbon metabolism</keyword>
<dbReference type="WBParaSite" id="GPUH_0000124301-mRNA-1">
    <property type="protein sequence ID" value="GPUH_0000124301-mRNA-1"/>
    <property type="gene ID" value="GPUH_0000124301"/>
</dbReference>
<dbReference type="Gene3D" id="3.40.50.720">
    <property type="entry name" value="NAD(P)-binding Rossmann-like Domain"/>
    <property type="match status" value="1"/>
</dbReference>
<dbReference type="InterPro" id="IPR036291">
    <property type="entry name" value="NAD(P)-bd_dom_sf"/>
</dbReference>
<dbReference type="InterPro" id="IPR046346">
    <property type="entry name" value="Aminoacid_DH-like_N_sf"/>
</dbReference>
<keyword evidence="10" id="KW-1185">Reference proteome</keyword>
<keyword evidence="3" id="KW-0378">Hydrolase</keyword>
<evidence type="ECO:0000256" key="2">
    <source>
        <dbReference type="ARBA" id="ARBA00022563"/>
    </source>
</evidence>
<dbReference type="Gene3D" id="3.40.50.10860">
    <property type="entry name" value="Leucine Dehydrogenase, chain A, domain 1"/>
    <property type="match status" value="1"/>
</dbReference>
<dbReference type="Proteomes" id="UP000271098">
    <property type="component" value="Unassembled WGS sequence"/>
</dbReference>
<evidence type="ECO:0000313" key="10">
    <source>
        <dbReference type="Proteomes" id="UP000271098"/>
    </source>
</evidence>
<dbReference type="PANTHER" id="PTHR48099">
    <property type="entry name" value="C-1-TETRAHYDROFOLATE SYNTHASE, CYTOPLASMIC-RELATED"/>
    <property type="match status" value="1"/>
</dbReference>
<dbReference type="Pfam" id="PF02882">
    <property type="entry name" value="THF_DHG_CYH_C"/>
    <property type="match status" value="1"/>
</dbReference>
<dbReference type="InterPro" id="IPR020630">
    <property type="entry name" value="THF_DH/CycHdrlase_cat_dom"/>
</dbReference>
<evidence type="ECO:0000259" key="7">
    <source>
        <dbReference type="Pfam" id="PF00763"/>
    </source>
</evidence>
<name>A0A183CXQ2_9BILA</name>
<evidence type="ECO:0000256" key="4">
    <source>
        <dbReference type="ARBA" id="ARBA00022857"/>
    </source>
</evidence>
<dbReference type="PANTHER" id="PTHR48099:SF5">
    <property type="entry name" value="C-1-TETRAHYDROFOLATE SYNTHASE, CYTOPLASMIC"/>
    <property type="match status" value="1"/>
</dbReference>
<dbReference type="EMBL" id="UYRT01001444">
    <property type="protein sequence ID" value="VDK29663.1"/>
    <property type="molecule type" value="Genomic_DNA"/>
</dbReference>
<evidence type="ECO:0000256" key="3">
    <source>
        <dbReference type="ARBA" id="ARBA00022801"/>
    </source>
</evidence>
<dbReference type="SUPFAM" id="SSF51735">
    <property type="entry name" value="NAD(P)-binding Rossmann-fold domains"/>
    <property type="match status" value="1"/>
</dbReference>
<dbReference type="PRINTS" id="PR00085">
    <property type="entry name" value="THFDHDRGNASE"/>
</dbReference>
<feature type="domain" description="Tetrahydrofolate dehydrogenase/cyclohydrolase NAD(P)-binding" evidence="8">
    <location>
        <begin position="142"/>
        <end position="223"/>
    </location>
</feature>
<evidence type="ECO:0000256" key="5">
    <source>
        <dbReference type="ARBA" id="ARBA00023002"/>
    </source>
</evidence>
<dbReference type="GO" id="GO:0035999">
    <property type="term" value="P:tetrahydrofolate interconversion"/>
    <property type="evidence" value="ECO:0007669"/>
    <property type="project" value="TreeGrafter"/>
</dbReference>
<protein>
    <submittedName>
        <fullName evidence="11">THF_DHG_CYH domain-containing protein</fullName>
    </submittedName>
</protein>
<evidence type="ECO:0000256" key="1">
    <source>
        <dbReference type="ARBA" id="ARBA00004777"/>
    </source>
</evidence>
<comment type="pathway">
    <text evidence="1">One-carbon metabolism; tetrahydrofolate interconversion.</text>
</comment>
<proteinExistence type="predicted"/>
<dbReference type="SUPFAM" id="SSF53223">
    <property type="entry name" value="Aminoacid dehydrogenase-like, N-terminal domain"/>
    <property type="match status" value="1"/>
</dbReference>
<evidence type="ECO:0000259" key="8">
    <source>
        <dbReference type="Pfam" id="PF02882"/>
    </source>
</evidence>
<dbReference type="GO" id="GO:0004488">
    <property type="term" value="F:methylenetetrahydrofolate dehydrogenase (NADP+) activity"/>
    <property type="evidence" value="ECO:0007669"/>
    <property type="project" value="InterPro"/>
</dbReference>